<evidence type="ECO:0000259" key="18">
    <source>
        <dbReference type="PROSITE" id="PS51746"/>
    </source>
</evidence>
<evidence type="ECO:0000256" key="1">
    <source>
        <dbReference type="ARBA" id="ARBA00001946"/>
    </source>
</evidence>
<evidence type="ECO:0000256" key="15">
    <source>
        <dbReference type="ARBA" id="ARBA00080557"/>
    </source>
</evidence>
<comment type="similarity">
    <text evidence="3 16">Belongs to the PP2C family.</text>
</comment>
<feature type="domain" description="PPM-type phosphatase" evidence="18">
    <location>
        <begin position="134"/>
        <end position="545"/>
    </location>
</feature>
<comment type="cofactor">
    <cofactor evidence="1">
        <name>Mg(2+)</name>
        <dbReference type="ChEBI" id="CHEBI:18420"/>
    </cofactor>
</comment>
<dbReference type="SUPFAM" id="SSF81606">
    <property type="entry name" value="PP2C-like"/>
    <property type="match status" value="1"/>
</dbReference>
<accession>A0A8J6DTX1</accession>
<dbReference type="InterPro" id="IPR000222">
    <property type="entry name" value="PP2C_BS"/>
</dbReference>
<evidence type="ECO:0000313" key="19">
    <source>
        <dbReference type="EMBL" id="KAG8521767.1"/>
    </source>
</evidence>
<evidence type="ECO:0000256" key="4">
    <source>
        <dbReference type="ARBA" id="ARBA00022723"/>
    </source>
</evidence>
<dbReference type="InterPro" id="IPR036457">
    <property type="entry name" value="PPM-type-like_dom_sf"/>
</dbReference>
<dbReference type="GO" id="GO:0005739">
    <property type="term" value="C:mitochondrion"/>
    <property type="evidence" value="ECO:0007669"/>
    <property type="project" value="UniProtKB-SubCell"/>
</dbReference>
<dbReference type="PROSITE" id="PS51746">
    <property type="entry name" value="PPM_2"/>
    <property type="match status" value="1"/>
</dbReference>
<evidence type="ECO:0000256" key="17">
    <source>
        <dbReference type="SAM" id="MobiDB-lite"/>
    </source>
</evidence>
<dbReference type="AlphaFoldDB" id="A0A8J6DTX1"/>
<gene>
    <name evidence="19" type="ORF">J0S82_013895</name>
</gene>
<evidence type="ECO:0000256" key="8">
    <source>
        <dbReference type="ARBA" id="ARBA00022946"/>
    </source>
</evidence>
<comment type="catalytic activity">
    <reaction evidence="12">
        <text>O-phospho-L-seryl-[pyruvate dehydrogenase E1 alpha subunit] + H2O = L-seryl-[pyruvate dehydrogenase E1 alpha subunit] + phosphate</text>
        <dbReference type="Rhea" id="RHEA:12669"/>
        <dbReference type="Rhea" id="RHEA-COMP:13689"/>
        <dbReference type="Rhea" id="RHEA-COMP:13690"/>
        <dbReference type="ChEBI" id="CHEBI:15377"/>
        <dbReference type="ChEBI" id="CHEBI:29999"/>
        <dbReference type="ChEBI" id="CHEBI:43474"/>
        <dbReference type="ChEBI" id="CHEBI:83421"/>
        <dbReference type="EC" id="3.1.3.43"/>
    </reaction>
    <physiologicalReaction direction="left-to-right" evidence="12">
        <dbReference type="Rhea" id="RHEA:12670"/>
    </physiologicalReaction>
</comment>
<dbReference type="EMBL" id="JAGFMF010011458">
    <property type="protein sequence ID" value="KAG8521767.1"/>
    <property type="molecule type" value="Genomic_DNA"/>
</dbReference>
<dbReference type="GO" id="GO:0004741">
    <property type="term" value="F:[pyruvate dehydrogenase (acetyl-transferring)]-phosphatase activity"/>
    <property type="evidence" value="ECO:0007669"/>
    <property type="project" value="UniProtKB-EC"/>
</dbReference>
<organism evidence="19 20">
    <name type="scientific">Galemys pyrenaicus</name>
    <name type="common">Iberian desman</name>
    <name type="synonym">Pyrenean desman</name>
    <dbReference type="NCBI Taxonomy" id="202257"/>
    <lineage>
        <taxon>Eukaryota</taxon>
        <taxon>Metazoa</taxon>
        <taxon>Chordata</taxon>
        <taxon>Craniata</taxon>
        <taxon>Vertebrata</taxon>
        <taxon>Euteleostomi</taxon>
        <taxon>Mammalia</taxon>
        <taxon>Eutheria</taxon>
        <taxon>Laurasiatheria</taxon>
        <taxon>Eulipotyphla</taxon>
        <taxon>Talpidae</taxon>
        <taxon>Galemys</taxon>
    </lineage>
</organism>
<comment type="caution">
    <text evidence="19">The sequence shown here is derived from an EMBL/GenBank/DDBJ whole genome shotgun (WGS) entry which is preliminary data.</text>
</comment>
<evidence type="ECO:0000256" key="6">
    <source>
        <dbReference type="ARBA" id="ARBA00022842"/>
    </source>
</evidence>
<evidence type="ECO:0000256" key="3">
    <source>
        <dbReference type="ARBA" id="ARBA00006702"/>
    </source>
</evidence>
<evidence type="ECO:0000256" key="5">
    <source>
        <dbReference type="ARBA" id="ARBA00022801"/>
    </source>
</evidence>
<evidence type="ECO:0000313" key="20">
    <source>
        <dbReference type="Proteomes" id="UP000700334"/>
    </source>
</evidence>
<dbReference type="InterPro" id="IPR015655">
    <property type="entry name" value="PP2C"/>
</dbReference>
<keyword evidence="6" id="KW-0460">Magnesium</keyword>
<dbReference type="OrthoDB" id="420076at2759"/>
<keyword evidence="10" id="KW-0464">Manganese</keyword>
<comment type="subcellular location">
    <subcellularLocation>
        <location evidence="2">Mitochondrion</location>
    </subcellularLocation>
</comment>
<dbReference type="Pfam" id="PF00481">
    <property type="entry name" value="PP2C"/>
    <property type="match status" value="1"/>
</dbReference>
<feature type="region of interest" description="Disordered" evidence="17">
    <location>
        <begin position="1"/>
        <end position="46"/>
    </location>
</feature>
<dbReference type="FunFam" id="3.60.40.10:FF:000006">
    <property type="entry name" value="Pyruvate dehyrogenase phosphatase catalytic subunit 1"/>
    <property type="match status" value="1"/>
</dbReference>
<dbReference type="PANTHER" id="PTHR13832:SF343">
    <property type="entry name" value="[PYRUVATE DEHYDROGENASE [ACETYL-TRANSFERRING]]-PHOSPHATASE 2, MITOCHONDRIAL"/>
    <property type="match status" value="1"/>
</dbReference>
<dbReference type="CDD" id="cd00143">
    <property type="entry name" value="PP2Cc"/>
    <property type="match status" value="1"/>
</dbReference>
<keyword evidence="20" id="KW-1185">Reference proteome</keyword>
<keyword evidence="7 16" id="KW-0904">Protein phosphatase</keyword>
<keyword evidence="5 16" id="KW-0378">Hydrolase</keyword>
<sequence length="557" mass="62297">MRTRGADGTDPAAVVQAGESPGRRGREGDRDMKASNLYPTTPGPGLLTHGISSGDGVESRVRNKSKWSLFSPAPAIQKSAPCGGFAPQKAYRHTSTEEEDFHLQLSPEQVNEVLRAGESSHKILDLDSKISNSVLRFESNQLAANSPVEDRQGVASCLQTNGLMFGIFDGHGGHACAQAVSERLFYYMAVSLMSQQTLEQMEGAVESMKPLLPILQWLKHPGDSVYKDVTSVHLDHLRVYWQELLDLHMEMGLNIEEALKYSFQRLDSDISLEIQAPLEDEMARNLSLQVAFSGATACMAHINGVHLHVANAGDCRAILGVQEDNGMWSCLPLTRDHNAWNEAELSRLKREHPESENRTIIMDNRLLGILMPCRAFGDVQLKWSKELQRSVLDRGFDTEALNIYQFTPTHYHTPPYLTAEPEVTYHRLRPEDKFLVLASDGLWDVLDNEDVVRLVVEHLTQEGRHKPDLAQRPTNLGLMQSLLLQRKAKGLHASDQNAATRLIRHAIGSNEYGEMDPERLTAMLTLPEDLARMYRDDITVTVVYFNSDSVETYYKGG</sequence>
<name>A0A8J6DTX1_GALPY</name>
<keyword evidence="8" id="KW-0809">Transit peptide</keyword>
<evidence type="ECO:0000256" key="7">
    <source>
        <dbReference type="ARBA" id="ARBA00022912"/>
    </source>
</evidence>
<evidence type="ECO:0000256" key="13">
    <source>
        <dbReference type="ARBA" id="ARBA00054115"/>
    </source>
</evidence>
<dbReference type="Proteomes" id="UP000700334">
    <property type="component" value="Unassembled WGS sequence"/>
</dbReference>
<dbReference type="EC" id="3.1.3.43" evidence="11"/>
<evidence type="ECO:0000256" key="11">
    <source>
        <dbReference type="ARBA" id="ARBA00038972"/>
    </source>
</evidence>
<evidence type="ECO:0000256" key="16">
    <source>
        <dbReference type="RuleBase" id="RU003465"/>
    </source>
</evidence>
<dbReference type="SMART" id="SM00332">
    <property type="entry name" value="PP2Cc"/>
    <property type="match status" value="1"/>
</dbReference>
<feature type="compositionally biased region" description="Basic and acidic residues" evidence="17">
    <location>
        <begin position="21"/>
        <end position="33"/>
    </location>
</feature>
<evidence type="ECO:0000256" key="2">
    <source>
        <dbReference type="ARBA" id="ARBA00004173"/>
    </source>
</evidence>
<proteinExistence type="inferred from homology"/>
<evidence type="ECO:0000256" key="9">
    <source>
        <dbReference type="ARBA" id="ARBA00023128"/>
    </source>
</evidence>
<dbReference type="Gene3D" id="3.60.40.10">
    <property type="entry name" value="PPM-type phosphatase domain"/>
    <property type="match status" value="1"/>
</dbReference>
<dbReference type="PROSITE" id="PS01032">
    <property type="entry name" value="PPM_1"/>
    <property type="match status" value="1"/>
</dbReference>
<evidence type="ECO:0000256" key="10">
    <source>
        <dbReference type="ARBA" id="ARBA00023211"/>
    </source>
</evidence>
<keyword evidence="4" id="KW-0479">Metal-binding</keyword>
<dbReference type="PANTHER" id="PTHR13832">
    <property type="entry name" value="PROTEIN PHOSPHATASE 2C"/>
    <property type="match status" value="1"/>
</dbReference>
<evidence type="ECO:0000256" key="12">
    <source>
        <dbReference type="ARBA" id="ARBA00048892"/>
    </source>
</evidence>
<evidence type="ECO:0000256" key="14">
    <source>
        <dbReference type="ARBA" id="ARBA00070676"/>
    </source>
</evidence>
<dbReference type="InterPro" id="IPR001932">
    <property type="entry name" value="PPM-type_phosphatase-like_dom"/>
</dbReference>
<keyword evidence="9" id="KW-0496">Mitochondrion</keyword>
<comment type="function">
    <text evidence="13">Mitochondrial enzyme that catalyzes the dephosphorylation and concomitant reactivation of the alpha subunit of the E1 component of the pyruvate dehydrogenase complex (PDC), thereby stimulating the conversion of pyruvate into acetyl-CoA. Acts as a crucial regulator of T cell metabolism and function, with a particular focus on T-helper Th17.</text>
</comment>
<reference evidence="19" key="1">
    <citation type="journal article" date="2021" name="Evol. Appl.">
        <title>The genome of the Pyrenean desman and the effects of bottlenecks and inbreeding on the genomic landscape of an endangered species.</title>
        <authorList>
            <person name="Escoda L."/>
            <person name="Castresana J."/>
        </authorList>
    </citation>
    <scope>NUCLEOTIDE SEQUENCE</scope>
    <source>
        <strain evidence="19">IBE-C5619</strain>
    </source>
</reference>
<protein>
    <recommendedName>
        <fullName evidence="14">[Pyruvate dehydrogenase [acetyl-transferring]]-phosphatase 2, mitochondrial</fullName>
        <ecNumber evidence="11">3.1.3.43</ecNumber>
    </recommendedName>
    <alternativeName>
        <fullName evidence="15">Pyruvate dehydrogenase phosphatase catalytic subunit 2</fullName>
    </alternativeName>
</protein>
<dbReference type="GO" id="GO:0046872">
    <property type="term" value="F:metal ion binding"/>
    <property type="evidence" value="ECO:0007669"/>
    <property type="project" value="UniProtKB-KW"/>
</dbReference>